<dbReference type="EC" id="2.7.1.25" evidence="13"/>
<comment type="similarity">
    <text evidence="13">Belongs to the APS kinase family.</text>
</comment>
<dbReference type="HAMAP" id="MF_00065">
    <property type="entry name" value="Adenylyl_sulf_kinase"/>
    <property type="match status" value="1"/>
</dbReference>
<evidence type="ECO:0000256" key="6">
    <source>
        <dbReference type="ARBA" id="ARBA00022679"/>
    </source>
</evidence>
<evidence type="ECO:0000256" key="5">
    <source>
        <dbReference type="ARBA" id="ARBA00007237"/>
    </source>
</evidence>
<evidence type="ECO:0000256" key="10">
    <source>
        <dbReference type="ARBA" id="ARBA00023134"/>
    </source>
</evidence>
<dbReference type="Pfam" id="PF01583">
    <property type="entry name" value="APS_kinase"/>
    <property type="match status" value="1"/>
</dbReference>
<dbReference type="PRINTS" id="PR00315">
    <property type="entry name" value="ELONGATNFCT"/>
</dbReference>
<dbReference type="InterPro" id="IPR009001">
    <property type="entry name" value="Transl_elong_EF1A/Init_IF2_C"/>
</dbReference>
<keyword evidence="16" id="KW-1185">Reference proteome</keyword>
<organism evidence="15 16">
    <name type="scientific">Luteimonas notoginsengisoli</name>
    <dbReference type="NCBI Taxonomy" id="1578200"/>
    <lineage>
        <taxon>Bacteria</taxon>
        <taxon>Pseudomonadati</taxon>
        <taxon>Pseudomonadota</taxon>
        <taxon>Gammaproteobacteria</taxon>
        <taxon>Lysobacterales</taxon>
        <taxon>Lysobacteraceae</taxon>
        <taxon>Luteimonas</taxon>
    </lineage>
</organism>
<evidence type="ECO:0000256" key="13">
    <source>
        <dbReference type="HAMAP-Rule" id="MF_00065"/>
    </source>
</evidence>
<comment type="function">
    <text evidence="2">APS kinase catalyzes the synthesis of activated sulfate.</text>
</comment>
<proteinExistence type="inferred from homology"/>
<dbReference type="NCBIfam" id="NF003013">
    <property type="entry name" value="PRK03846.1"/>
    <property type="match status" value="1"/>
</dbReference>
<keyword evidence="9 13" id="KW-0067">ATP-binding</keyword>
<comment type="caution">
    <text evidence="15">The sequence shown here is derived from an EMBL/GenBank/DDBJ whole genome shotgun (WGS) entry which is preliminary data.</text>
</comment>
<keyword evidence="13" id="KW-0597">Phosphoprotein</keyword>
<dbReference type="PROSITE" id="PS00301">
    <property type="entry name" value="G_TR_1"/>
    <property type="match status" value="1"/>
</dbReference>
<dbReference type="CDD" id="cd04095">
    <property type="entry name" value="CysN_NoDQ_III"/>
    <property type="match status" value="1"/>
</dbReference>
<dbReference type="NCBIfam" id="TIGR00455">
    <property type="entry name" value="apsK"/>
    <property type="match status" value="1"/>
</dbReference>
<keyword evidence="13 15" id="KW-0418">Kinase</keyword>
<dbReference type="PANTHER" id="PTHR23115">
    <property type="entry name" value="TRANSLATION FACTOR"/>
    <property type="match status" value="1"/>
</dbReference>
<gene>
    <name evidence="13 15" type="primary">cysC</name>
    <name evidence="15" type="ORF">ACFOM9_02045</name>
</gene>
<dbReference type="SUPFAM" id="SSF52540">
    <property type="entry name" value="P-loop containing nucleoside triphosphate hydrolases"/>
    <property type="match status" value="2"/>
</dbReference>
<feature type="binding site" evidence="13">
    <location>
        <begin position="463"/>
        <end position="470"/>
    </location>
    <ligand>
        <name>ATP</name>
        <dbReference type="ChEBI" id="CHEBI:30616"/>
    </ligand>
</feature>
<dbReference type="InterPro" id="IPR009000">
    <property type="entry name" value="Transl_B-barrel_sf"/>
</dbReference>
<keyword evidence="10" id="KW-0342">GTP-binding</keyword>
<dbReference type="Pfam" id="PF00009">
    <property type="entry name" value="GTP_EFTU"/>
    <property type="match status" value="1"/>
</dbReference>
<evidence type="ECO:0000256" key="11">
    <source>
        <dbReference type="ARBA" id="ARBA00023268"/>
    </source>
</evidence>
<evidence type="ECO:0000256" key="8">
    <source>
        <dbReference type="ARBA" id="ARBA00022741"/>
    </source>
</evidence>
<comment type="catalytic activity">
    <reaction evidence="1 13">
        <text>adenosine 5'-phosphosulfate + ATP = 3'-phosphoadenylyl sulfate + ADP + H(+)</text>
        <dbReference type="Rhea" id="RHEA:24152"/>
        <dbReference type="ChEBI" id="CHEBI:15378"/>
        <dbReference type="ChEBI" id="CHEBI:30616"/>
        <dbReference type="ChEBI" id="CHEBI:58243"/>
        <dbReference type="ChEBI" id="CHEBI:58339"/>
        <dbReference type="ChEBI" id="CHEBI:456216"/>
        <dbReference type="EC" id="2.7.1.25"/>
    </reaction>
</comment>
<dbReference type="Proteomes" id="UP001595724">
    <property type="component" value="Unassembled WGS sequence"/>
</dbReference>
<dbReference type="SUPFAM" id="SSF50447">
    <property type="entry name" value="Translation proteins"/>
    <property type="match status" value="1"/>
</dbReference>
<feature type="active site" description="Phosphoserine intermediate" evidence="13">
    <location>
        <position position="537"/>
    </location>
</feature>
<dbReference type="InterPro" id="IPR000795">
    <property type="entry name" value="T_Tr_GTP-bd_dom"/>
</dbReference>
<dbReference type="InterPro" id="IPR054696">
    <property type="entry name" value="GTP-eEF1A_C"/>
</dbReference>
<dbReference type="SUPFAM" id="SSF50465">
    <property type="entry name" value="EF-Tu/eEF-1alpha/eIF2-gamma C-terminal domain"/>
    <property type="match status" value="1"/>
</dbReference>
<feature type="domain" description="Tr-type G" evidence="14">
    <location>
        <begin position="18"/>
        <end position="234"/>
    </location>
</feature>
<dbReference type="RefSeq" id="WP_386707246.1">
    <property type="nucleotide sequence ID" value="NZ_JBHRYF010000001.1"/>
</dbReference>
<evidence type="ECO:0000259" key="14">
    <source>
        <dbReference type="PROSITE" id="PS51722"/>
    </source>
</evidence>
<comment type="catalytic activity">
    <reaction evidence="12">
        <text>sulfate + ATP + H(+) = adenosine 5'-phosphosulfate + diphosphate</text>
        <dbReference type="Rhea" id="RHEA:18133"/>
        <dbReference type="ChEBI" id="CHEBI:15378"/>
        <dbReference type="ChEBI" id="CHEBI:16189"/>
        <dbReference type="ChEBI" id="CHEBI:30616"/>
        <dbReference type="ChEBI" id="CHEBI:33019"/>
        <dbReference type="ChEBI" id="CHEBI:58243"/>
        <dbReference type="EC" id="2.7.7.4"/>
    </reaction>
</comment>
<dbReference type="NCBIfam" id="TIGR02034">
    <property type="entry name" value="CysN"/>
    <property type="match status" value="1"/>
</dbReference>
<dbReference type="InterPro" id="IPR050100">
    <property type="entry name" value="TRAFAC_GTPase_members"/>
</dbReference>
<protein>
    <recommendedName>
        <fullName evidence="13">Adenylyl-sulfate kinase</fullName>
        <ecNumber evidence="13">2.7.1.25</ecNumber>
    </recommendedName>
    <alternativeName>
        <fullName evidence="13">APS kinase</fullName>
    </alternativeName>
    <alternativeName>
        <fullName evidence="13">ATP adenosine-5'-phosphosulfate 3'-phosphotransferase</fullName>
    </alternativeName>
    <alternativeName>
        <fullName evidence="13">Adenosine-5'-phosphosulfate kinase</fullName>
    </alternativeName>
</protein>
<dbReference type="InterPro" id="IPR059117">
    <property type="entry name" value="APS_kinase_dom"/>
</dbReference>
<dbReference type="EMBL" id="JBHRYF010000001">
    <property type="protein sequence ID" value="MFC3658859.1"/>
    <property type="molecule type" value="Genomic_DNA"/>
</dbReference>
<keyword evidence="8 13" id="KW-0547">Nucleotide-binding</keyword>
<dbReference type="CDD" id="cd04166">
    <property type="entry name" value="CysN_ATPS"/>
    <property type="match status" value="1"/>
</dbReference>
<name>A0ABV7UQF1_9GAMM</name>
<dbReference type="Pfam" id="PF22594">
    <property type="entry name" value="GTP-eEF1A_C"/>
    <property type="match status" value="1"/>
</dbReference>
<keyword evidence="6 13" id="KW-0808">Transferase</keyword>
<dbReference type="InterPro" id="IPR031157">
    <property type="entry name" value="G_TR_CS"/>
</dbReference>
<dbReference type="CDD" id="cd02027">
    <property type="entry name" value="APSK"/>
    <property type="match status" value="1"/>
</dbReference>
<comment type="pathway">
    <text evidence="3 13">Sulfur metabolism; hydrogen sulfide biosynthesis; sulfite from sulfate: step 2/3.</text>
</comment>
<dbReference type="InterPro" id="IPR027417">
    <property type="entry name" value="P-loop_NTPase"/>
</dbReference>
<dbReference type="InterPro" id="IPR011779">
    <property type="entry name" value="SO4_adenylTrfase_lsu"/>
</dbReference>
<evidence type="ECO:0000256" key="1">
    <source>
        <dbReference type="ARBA" id="ARBA00001823"/>
    </source>
</evidence>
<sequence length="624" mass="67186">MDEAAFAAPDSAIPEPQSRLLRLVACGSVDDGKSTLIGRLLFEAGRVPDDERAGLVRASAVHGTRGGEIDYALLLDGLEAEREQGITIDVAWRHLQTPRRRFLIADCPGHAQYTRNMATGASLADLAIVLVDATRGLLPQTFRHTAIAALFGVRHVLLAVNKMDCAGYDHAVFEGIADAYRAHAARLGIEHVVAIPVAAATGENVTAASPNLPWYEGADVLRHLETVRIAPRAQSLPARLPVQMLLRDGDGSRWLAGTLVSGALATGASIRVEPAGVETAIAALTVAGKAADRAHAGDAIAVRLADEVDAGRGDVLVDVRAPLAASDQFAADLLWFDEASLLPGRRYQLRLGTRQVGARISELRHRLDPASLQPLAARHLDANDIGEVTLSLDAAVAFAPYREEPALGGFILVDPLSRATVGCGMIRHGLRRADNIHWQTLDVDRTARAAIKGQRPRCVWFTGLSGAGKSTIANLVERGLLARGCHTYLLDGDNVRHGLNRDLGFTDEDRVENMRRVAEVAKLMTDAGLIVLVSFISPFRAERAAARALFAEGDFLEVFVDTPLAEAERRDVKGLYAKARRGDLPNFTGIDSPYEVPEQPEMVLDTTAESSERLAERVVGRLLD</sequence>
<reference evidence="16" key="1">
    <citation type="journal article" date="2019" name="Int. J. Syst. Evol. Microbiol.">
        <title>The Global Catalogue of Microorganisms (GCM) 10K type strain sequencing project: providing services to taxonomists for standard genome sequencing and annotation.</title>
        <authorList>
            <consortium name="The Broad Institute Genomics Platform"/>
            <consortium name="The Broad Institute Genome Sequencing Center for Infectious Disease"/>
            <person name="Wu L."/>
            <person name="Ma J."/>
        </authorList>
    </citation>
    <scope>NUCLEOTIDE SEQUENCE [LARGE SCALE GENOMIC DNA]</scope>
    <source>
        <strain evidence="16">KCTC 42211</strain>
    </source>
</reference>
<dbReference type="GO" id="GO:0004020">
    <property type="term" value="F:adenylylsulfate kinase activity"/>
    <property type="evidence" value="ECO:0007669"/>
    <property type="project" value="UniProtKB-EC"/>
</dbReference>
<dbReference type="Gene3D" id="2.40.30.10">
    <property type="entry name" value="Translation factors"/>
    <property type="match status" value="2"/>
</dbReference>
<evidence type="ECO:0000256" key="9">
    <source>
        <dbReference type="ARBA" id="ARBA00022840"/>
    </source>
</evidence>
<comment type="similarity">
    <text evidence="5">In the N-terminal section; belongs to the TRAFAC class translation factor GTPase superfamily. Classic translation factor GTPase family. CysN/NodQ subfamily.</text>
</comment>
<evidence type="ECO:0000256" key="4">
    <source>
        <dbReference type="ARBA" id="ARBA00005438"/>
    </source>
</evidence>
<dbReference type="InterPro" id="IPR002891">
    <property type="entry name" value="APS"/>
</dbReference>
<evidence type="ECO:0000256" key="2">
    <source>
        <dbReference type="ARBA" id="ARBA00002357"/>
    </source>
</evidence>
<evidence type="ECO:0000256" key="3">
    <source>
        <dbReference type="ARBA" id="ARBA00004806"/>
    </source>
</evidence>
<dbReference type="InterPro" id="IPR041757">
    <property type="entry name" value="CysN_GTP-bd"/>
</dbReference>
<dbReference type="NCBIfam" id="NF004035">
    <property type="entry name" value="PRK05506.1"/>
    <property type="match status" value="1"/>
</dbReference>
<accession>A0ABV7UQF1</accession>
<comment type="similarity">
    <text evidence="4">In the C-terminal section; belongs to the APS kinase family.</text>
</comment>
<comment type="function">
    <text evidence="13">Catalyzes the synthesis of activated sulfate.</text>
</comment>
<keyword evidence="7" id="KW-0548">Nucleotidyltransferase</keyword>
<dbReference type="InterPro" id="IPR044139">
    <property type="entry name" value="CysN_NoDQ_III"/>
</dbReference>
<evidence type="ECO:0000256" key="7">
    <source>
        <dbReference type="ARBA" id="ARBA00022695"/>
    </source>
</evidence>
<dbReference type="PROSITE" id="PS51722">
    <property type="entry name" value="G_TR_2"/>
    <property type="match status" value="1"/>
</dbReference>
<dbReference type="Gene3D" id="3.40.50.300">
    <property type="entry name" value="P-loop containing nucleotide triphosphate hydrolases"/>
    <property type="match status" value="2"/>
</dbReference>
<evidence type="ECO:0000313" key="16">
    <source>
        <dbReference type="Proteomes" id="UP001595724"/>
    </source>
</evidence>
<evidence type="ECO:0000313" key="15">
    <source>
        <dbReference type="EMBL" id="MFC3658859.1"/>
    </source>
</evidence>
<evidence type="ECO:0000256" key="12">
    <source>
        <dbReference type="ARBA" id="ARBA00049370"/>
    </source>
</evidence>
<keyword evidence="11" id="KW-0511">Multifunctional enzyme</keyword>